<evidence type="ECO:0000313" key="2">
    <source>
        <dbReference type="EMBL" id="MBO9201798.1"/>
    </source>
</evidence>
<protein>
    <recommendedName>
        <fullName evidence="4">DUF2007 domain-containing protein</fullName>
    </recommendedName>
</protein>
<dbReference type="EMBL" id="JAGHKO010000004">
    <property type="protein sequence ID" value="MBO9201798.1"/>
    <property type="molecule type" value="Genomic_DNA"/>
</dbReference>
<comment type="caution">
    <text evidence="2">The sequence shown here is derived from an EMBL/GenBank/DDBJ whole genome shotgun (WGS) entry which is preliminary data.</text>
</comment>
<keyword evidence="3" id="KW-1185">Reference proteome</keyword>
<accession>A0ABS3YV99</accession>
<keyword evidence="1" id="KW-0472">Membrane</keyword>
<dbReference type="Proteomes" id="UP000677244">
    <property type="component" value="Unassembled WGS sequence"/>
</dbReference>
<gene>
    <name evidence="2" type="ORF">J7I42_16060</name>
</gene>
<reference evidence="2 3" key="1">
    <citation type="submission" date="2021-03" db="EMBL/GenBank/DDBJ databases">
        <title>Assistant Professor.</title>
        <authorList>
            <person name="Huq M.A."/>
        </authorList>
    </citation>
    <scope>NUCLEOTIDE SEQUENCE [LARGE SCALE GENOMIC DNA]</scope>
    <source>
        <strain evidence="2 3">MAH-29</strain>
    </source>
</reference>
<name>A0ABS3YV99_9BACT</name>
<evidence type="ECO:0000256" key="1">
    <source>
        <dbReference type="SAM" id="Phobius"/>
    </source>
</evidence>
<keyword evidence="1" id="KW-0812">Transmembrane</keyword>
<evidence type="ECO:0008006" key="4">
    <source>
        <dbReference type="Google" id="ProtNLM"/>
    </source>
</evidence>
<dbReference type="RefSeq" id="WP_209139855.1">
    <property type="nucleotide sequence ID" value="NZ_JAGHKO010000004.1"/>
</dbReference>
<feature type="transmembrane region" description="Helical" evidence="1">
    <location>
        <begin position="147"/>
        <end position="171"/>
    </location>
</feature>
<feature type="transmembrane region" description="Helical" evidence="1">
    <location>
        <begin position="197"/>
        <end position="220"/>
    </location>
</feature>
<keyword evidence="1" id="KW-1133">Transmembrane helix</keyword>
<organism evidence="2 3">
    <name type="scientific">Niastella soli</name>
    <dbReference type="NCBI Taxonomy" id="2821487"/>
    <lineage>
        <taxon>Bacteria</taxon>
        <taxon>Pseudomonadati</taxon>
        <taxon>Bacteroidota</taxon>
        <taxon>Chitinophagia</taxon>
        <taxon>Chitinophagales</taxon>
        <taxon>Chitinophagaceae</taxon>
        <taxon>Niastella</taxon>
    </lineage>
</organism>
<sequence length="226" mass="25816">MNRYATYEQFFTPEQAEPVLGVLKDNNIPFEFTSLSKAVDQLISGGGPDYAYEIKIPANQFETVNRLLRENIKINLTEIDPDYYLFAFDDKELIDVLKHPDEWGRLDFAIAREILETRGIQFSAEELDAFWNTKMEKLAQPSKAGNLGVWGGYTVSVLVCFIAVITGLVYWKSTKTLPNGNRYFVYDEETRKLGKNMFYLSLIIMAVVLTIVLARSYVLVSNNLIP</sequence>
<proteinExistence type="predicted"/>
<evidence type="ECO:0000313" key="3">
    <source>
        <dbReference type="Proteomes" id="UP000677244"/>
    </source>
</evidence>